<gene>
    <name evidence="1" type="ORF">L6452_00519</name>
</gene>
<proteinExistence type="predicted"/>
<reference evidence="1 2" key="2">
    <citation type="journal article" date="2022" name="Mol. Ecol. Resour.">
        <title>The genomes of chicory, endive, great burdock and yacon provide insights into Asteraceae paleo-polyploidization history and plant inulin production.</title>
        <authorList>
            <person name="Fan W."/>
            <person name="Wang S."/>
            <person name="Wang H."/>
            <person name="Wang A."/>
            <person name="Jiang F."/>
            <person name="Liu H."/>
            <person name="Zhao H."/>
            <person name="Xu D."/>
            <person name="Zhang Y."/>
        </authorList>
    </citation>
    <scope>NUCLEOTIDE SEQUENCE [LARGE SCALE GENOMIC DNA]</scope>
    <source>
        <strain evidence="2">cv. Niubang</strain>
    </source>
</reference>
<reference evidence="2" key="1">
    <citation type="journal article" date="2022" name="Mol. Ecol. Resour.">
        <title>The genomes of chicory, endive, great burdock and yacon provide insights into Asteraceae palaeo-polyploidization history and plant inulin production.</title>
        <authorList>
            <person name="Fan W."/>
            <person name="Wang S."/>
            <person name="Wang H."/>
            <person name="Wang A."/>
            <person name="Jiang F."/>
            <person name="Liu H."/>
            <person name="Zhao H."/>
            <person name="Xu D."/>
            <person name="Zhang Y."/>
        </authorList>
    </citation>
    <scope>NUCLEOTIDE SEQUENCE [LARGE SCALE GENOMIC DNA]</scope>
    <source>
        <strain evidence="2">cv. Niubang</strain>
    </source>
</reference>
<accession>A0ACB9FED9</accession>
<evidence type="ECO:0000313" key="2">
    <source>
        <dbReference type="Proteomes" id="UP001055879"/>
    </source>
</evidence>
<organism evidence="1 2">
    <name type="scientific">Arctium lappa</name>
    <name type="common">Greater burdock</name>
    <name type="synonym">Lappa major</name>
    <dbReference type="NCBI Taxonomy" id="4217"/>
    <lineage>
        <taxon>Eukaryota</taxon>
        <taxon>Viridiplantae</taxon>
        <taxon>Streptophyta</taxon>
        <taxon>Embryophyta</taxon>
        <taxon>Tracheophyta</taxon>
        <taxon>Spermatophyta</taxon>
        <taxon>Magnoliopsida</taxon>
        <taxon>eudicotyledons</taxon>
        <taxon>Gunneridae</taxon>
        <taxon>Pentapetalae</taxon>
        <taxon>asterids</taxon>
        <taxon>campanulids</taxon>
        <taxon>Asterales</taxon>
        <taxon>Asteraceae</taxon>
        <taxon>Carduoideae</taxon>
        <taxon>Cardueae</taxon>
        <taxon>Arctiinae</taxon>
        <taxon>Arctium</taxon>
    </lineage>
</organism>
<keyword evidence="2" id="KW-1185">Reference proteome</keyword>
<sequence>MLRTFVLKLEHRNNGDAFRVETRSFLKGIDVNMIPSTAAEAEEEAGVSSPNSTIPSINGKRSERDLPVFPVSGDFANFAGFAKPFPI</sequence>
<dbReference type="Proteomes" id="UP001055879">
    <property type="component" value="Linkage Group LG01"/>
</dbReference>
<evidence type="ECO:0000313" key="1">
    <source>
        <dbReference type="EMBL" id="KAI3769417.1"/>
    </source>
</evidence>
<protein>
    <submittedName>
        <fullName evidence="1">Uncharacterized protein</fullName>
    </submittedName>
</protein>
<dbReference type="EMBL" id="CM042047">
    <property type="protein sequence ID" value="KAI3769417.1"/>
    <property type="molecule type" value="Genomic_DNA"/>
</dbReference>
<name>A0ACB9FED9_ARCLA</name>
<comment type="caution">
    <text evidence="1">The sequence shown here is derived from an EMBL/GenBank/DDBJ whole genome shotgun (WGS) entry which is preliminary data.</text>
</comment>